<reference evidence="1 2" key="1">
    <citation type="journal article" date="2012" name="BMC Microbiol.">
        <title>Complete genome sequence of Enterococcus faecium strain TX16 and comparative genomic analysis of Enterococcus faecium genomes.</title>
        <authorList>
            <person name="Qin X."/>
            <person name="Galloway-Pena J.R."/>
            <person name="Sillanpaa J."/>
            <person name="Hyeob Roh J."/>
            <person name="Nallapareddy S.R."/>
            <person name="Chowdhury S."/>
            <person name="Bourgogne A."/>
            <person name="Choudhury T."/>
            <person name="Munzy D.M."/>
            <person name="Buhay C.J."/>
            <person name="Ding Y."/>
            <person name="Dugan-Rocha S."/>
            <person name="Liu W."/>
            <person name="Kovar C."/>
            <person name="Sodergren E."/>
            <person name="Highlander S."/>
            <person name="Petrosino J.F."/>
            <person name="Worley K.C."/>
            <person name="Gibbs R.A."/>
            <person name="Weinstock G.M."/>
            <person name="Murray B.E."/>
        </authorList>
    </citation>
    <scope>NUCLEOTIDE SEQUENCE [LARGE SCALE GENOMIC DNA]</scope>
    <source>
        <strain evidence="2">ATCC BAA-472 / TX0016 / DO</strain>
        <plasmid evidence="1">3</plasmid>
    </source>
</reference>
<dbReference type="Proteomes" id="UP000005269">
    <property type="component" value="Plasmid 3"/>
</dbReference>
<proteinExistence type="predicted"/>
<gene>
    <name evidence="1" type="ORF">HMPREF0351_13074</name>
</gene>
<sequence>MTNKTKFARNFQAGDFPAVLREVGAMLRARPFNPFAFLPWQK</sequence>
<name>I3U6R0_ENTFD</name>
<geneLocation type="plasmid" evidence="1 2">
    <name>3</name>
</geneLocation>
<evidence type="ECO:0000313" key="2">
    <source>
        <dbReference type="Proteomes" id="UP000005269"/>
    </source>
</evidence>
<dbReference type="EMBL" id="CP003586">
    <property type="protein sequence ID" value="AFK60698.1"/>
    <property type="molecule type" value="Genomic_DNA"/>
</dbReference>
<keyword evidence="1" id="KW-0614">Plasmid</keyword>
<evidence type="ECO:0000313" key="1">
    <source>
        <dbReference type="EMBL" id="AFK60698.1"/>
    </source>
</evidence>
<keyword evidence="2" id="KW-1185">Reference proteome</keyword>
<dbReference type="KEGG" id="efu:HMPREF0351_13074"/>
<dbReference type="AlphaFoldDB" id="I3U6R0"/>
<organism evidence="1 2">
    <name type="scientific">Enterococcus faecium (strain ATCC BAA-472 / TX0016 / DO)</name>
    <dbReference type="NCBI Taxonomy" id="333849"/>
    <lineage>
        <taxon>Bacteria</taxon>
        <taxon>Bacillati</taxon>
        <taxon>Bacillota</taxon>
        <taxon>Bacilli</taxon>
        <taxon>Lactobacillales</taxon>
        <taxon>Enterococcaceae</taxon>
        <taxon>Enterococcus</taxon>
    </lineage>
</organism>
<protein>
    <submittedName>
        <fullName evidence="1">Uncharacterized protein</fullName>
    </submittedName>
</protein>
<dbReference type="HOGENOM" id="CLU_3250997_0_0_9"/>
<accession>I3U6R0</accession>